<evidence type="ECO:0000313" key="3">
    <source>
        <dbReference type="EMBL" id="OIN60834.1"/>
    </source>
</evidence>
<gene>
    <name evidence="3" type="ORF">BLX24_01685</name>
</gene>
<dbReference type="Pfam" id="PF00561">
    <property type="entry name" value="Abhydrolase_1"/>
    <property type="match status" value="1"/>
</dbReference>
<dbReference type="AlphaFoldDB" id="A0A1S2VQ09"/>
<proteinExistence type="predicted"/>
<dbReference type="RefSeq" id="WP_071501337.1">
    <property type="nucleotide sequence ID" value="NZ_MORL01000001.1"/>
</dbReference>
<dbReference type="Gene3D" id="3.40.50.1820">
    <property type="entry name" value="alpha/beta hydrolase"/>
    <property type="match status" value="1"/>
</dbReference>
<accession>A0A1S2VQ09</accession>
<dbReference type="InterPro" id="IPR000073">
    <property type="entry name" value="AB_hydrolase_1"/>
</dbReference>
<evidence type="ECO:0000259" key="2">
    <source>
        <dbReference type="Pfam" id="PF00561"/>
    </source>
</evidence>
<dbReference type="EMBL" id="MORL01000001">
    <property type="protein sequence ID" value="OIN60834.1"/>
    <property type="molecule type" value="Genomic_DNA"/>
</dbReference>
<organism evidence="3 4">
    <name type="scientific">Arsenicibacter rosenii</name>
    <dbReference type="NCBI Taxonomy" id="1750698"/>
    <lineage>
        <taxon>Bacteria</taxon>
        <taxon>Pseudomonadati</taxon>
        <taxon>Bacteroidota</taxon>
        <taxon>Cytophagia</taxon>
        <taxon>Cytophagales</taxon>
        <taxon>Spirosomataceae</taxon>
        <taxon>Arsenicibacter</taxon>
    </lineage>
</organism>
<sequence>MKLYFRQSGDTGPAVIFLHGIFGSSDNYVTISKAIAAQGYRVFSVDQRNHGQSPRSDEFDYEAMAADLHEFIKDHQLDKPVLVGHSMGGKTVMQYAMSYPDTFSKLIVVDIAPRFYPVHHGEILRGFNAVPLQTLTNRNEADAIFSDYERSASVRQFLLKNLYRTTEGKFDWRINLPVIEREIHGVGEELKMTRQVTEPTLFMRGSESPYITEEDEKTIKRIFPNAVVQTIAGAGHWVQAEKPAEFVEAVLAFIA</sequence>
<protein>
    <submittedName>
        <fullName evidence="3">Alpha/beta hydrolase</fullName>
    </submittedName>
</protein>
<keyword evidence="1 3" id="KW-0378">Hydrolase</keyword>
<keyword evidence="4" id="KW-1185">Reference proteome</keyword>
<dbReference type="PRINTS" id="PR00412">
    <property type="entry name" value="EPOXHYDRLASE"/>
</dbReference>
<reference evidence="3 4" key="1">
    <citation type="submission" date="2016-10" db="EMBL/GenBank/DDBJ databases">
        <title>Arsenicibacter rosenii gen. nov., sp. nov., an efficient arsenic-methylating bacterium isolated from an arsenic-contaminated paddy soil.</title>
        <authorList>
            <person name="Huang K."/>
        </authorList>
    </citation>
    <scope>NUCLEOTIDE SEQUENCE [LARGE SCALE GENOMIC DNA]</scope>
    <source>
        <strain evidence="3 4">SM-1</strain>
    </source>
</reference>
<comment type="caution">
    <text evidence="3">The sequence shown here is derived from an EMBL/GenBank/DDBJ whole genome shotgun (WGS) entry which is preliminary data.</text>
</comment>
<dbReference type="PANTHER" id="PTHR46118">
    <property type="entry name" value="PROTEIN ABHD11"/>
    <property type="match status" value="1"/>
</dbReference>
<feature type="domain" description="AB hydrolase-1" evidence="2">
    <location>
        <begin position="13"/>
        <end position="243"/>
    </location>
</feature>
<dbReference type="PRINTS" id="PR00111">
    <property type="entry name" value="ABHYDROLASE"/>
</dbReference>
<evidence type="ECO:0000256" key="1">
    <source>
        <dbReference type="ARBA" id="ARBA00022801"/>
    </source>
</evidence>
<dbReference type="Proteomes" id="UP000181790">
    <property type="component" value="Unassembled WGS sequence"/>
</dbReference>
<dbReference type="SUPFAM" id="SSF53474">
    <property type="entry name" value="alpha/beta-Hydrolases"/>
    <property type="match status" value="1"/>
</dbReference>
<dbReference type="PANTHER" id="PTHR46118:SF4">
    <property type="entry name" value="PROTEIN ABHD11"/>
    <property type="match status" value="1"/>
</dbReference>
<dbReference type="InterPro" id="IPR000639">
    <property type="entry name" value="Epox_hydrolase-like"/>
</dbReference>
<dbReference type="OrthoDB" id="9808398at2"/>
<evidence type="ECO:0000313" key="4">
    <source>
        <dbReference type="Proteomes" id="UP000181790"/>
    </source>
</evidence>
<name>A0A1S2VQ09_9BACT</name>
<dbReference type="GO" id="GO:0016787">
    <property type="term" value="F:hydrolase activity"/>
    <property type="evidence" value="ECO:0007669"/>
    <property type="project" value="UniProtKB-KW"/>
</dbReference>
<dbReference type="InterPro" id="IPR029058">
    <property type="entry name" value="AB_hydrolase_fold"/>
</dbReference>